<keyword evidence="2 6" id="KW-0328">Glycosyltransferase</keyword>
<organism evidence="8 9">
    <name type="scientific">Micromonospora rifamycinica</name>
    <dbReference type="NCBI Taxonomy" id="291594"/>
    <lineage>
        <taxon>Bacteria</taxon>
        <taxon>Bacillati</taxon>
        <taxon>Actinomycetota</taxon>
        <taxon>Actinomycetes</taxon>
        <taxon>Micromonosporales</taxon>
        <taxon>Micromonosporaceae</taxon>
        <taxon>Micromonospora</taxon>
    </lineage>
</organism>
<accession>A0A109III0</accession>
<comment type="catalytic activity">
    <reaction evidence="6">
        <text>a thymidine in DNA + NAD(+) = an N-(ADP-alpha-D-ribosyl)-thymidine in DNA + nicotinamide + H(+)</text>
        <dbReference type="Rhea" id="RHEA:71651"/>
        <dbReference type="Rhea" id="RHEA-COMP:13556"/>
        <dbReference type="Rhea" id="RHEA-COMP:18051"/>
        <dbReference type="ChEBI" id="CHEBI:15378"/>
        <dbReference type="ChEBI" id="CHEBI:17154"/>
        <dbReference type="ChEBI" id="CHEBI:57540"/>
        <dbReference type="ChEBI" id="CHEBI:137386"/>
        <dbReference type="ChEBI" id="CHEBI:191199"/>
    </reaction>
</comment>
<reference evidence="9" key="1">
    <citation type="submission" date="2016-06" db="EMBL/GenBank/DDBJ databases">
        <authorList>
            <person name="Varghese N."/>
            <person name="Submissions Spin"/>
        </authorList>
    </citation>
    <scope>NUCLEOTIDE SEQUENCE [LARGE SCALE GENOMIC DNA]</scope>
    <source>
        <strain evidence="9">DSM 44983</strain>
    </source>
</reference>
<feature type="binding site" evidence="6">
    <location>
        <position position="53"/>
    </location>
    <ligand>
        <name>NAD(+)</name>
        <dbReference type="ChEBI" id="CHEBI:57540"/>
    </ligand>
</feature>
<sequence>MDMRRPSRQALIMHFTHVDNLPAILETGRIIADSAVGGRLVTEVGSVDIKASRRSRLVTCPPGGFVADYVPFYFAPRSPMMYRIARDHQAGKIGLYPDGDDPLVYLVSSVDRVHQAGLPWVVSDGNCASVLTRFSGSLDDLVSMVDWPLMREISWNNIPEDQDRMRRRMAELLVPREFPLELLAGYSVRTRARETQLRRLLRSAGIINPYVAVRPDWYYGYTRGEVRE</sequence>
<dbReference type="GO" id="GO:0016757">
    <property type="term" value="F:glycosyltransferase activity"/>
    <property type="evidence" value="ECO:0007669"/>
    <property type="project" value="UniProtKB-UniRule"/>
</dbReference>
<feature type="active site" description="Proton acceptor" evidence="6">
    <location>
        <position position="53"/>
    </location>
</feature>
<dbReference type="Proteomes" id="UP000198226">
    <property type="component" value="Chromosome I"/>
</dbReference>
<feature type="active site" evidence="6">
    <location>
        <position position="171"/>
    </location>
</feature>
<proteinExistence type="inferred from homology"/>
<dbReference type="GO" id="GO:0016779">
    <property type="term" value="F:nucleotidyltransferase activity"/>
    <property type="evidence" value="ECO:0007669"/>
    <property type="project" value="UniProtKB-UniRule"/>
</dbReference>
<protein>
    <recommendedName>
        <fullName evidence="7">DarT domain-containing protein</fullName>
    </recommendedName>
</protein>
<comment type="similarity">
    <text evidence="6">Belongs to the DarT ADP-ribosyltransferase family.</text>
</comment>
<evidence type="ECO:0000256" key="2">
    <source>
        <dbReference type="ARBA" id="ARBA00022676"/>
    </source>
</evidence>
<keyword evidence="1 6" id="KW-1277">Toxin-antitoxin system</keyword>
<dbReference type="OrthoDB" id="9813972at2"/>
<name>A0A109III0_9ACTN</name>
<dbReference type="GO" id="GO:0003677">
    <property type="term" value="F:DNA binding"/>
    <property type="evidence" value="ECO:0007669"/>
    <property type="project" value="UniProtKB-UniRule"/>
</dbReference>
<evidence type="ECO:0000256" key="5">
    <source>
        <dbReference type="ARBA" id="ARBA00023125"/>
    </source>
</evidence>
<keyword evidence="9" id="KW-1185">Reference proteome</keyword>
<feature type="domain" description="DarT" evidence="7">
    <location>
        <begin position="10"/>
        <end position="219"/>
    </location>
</feature>
<dbReference type="PROSITE" id="PS52018">
    <property type="entry name" value="DART"/>
    <property type="match status" value="1"/>
</dbReference>
<keyword evidence="5 6" id="KW-0238">DNA-binding</keyword>
<keyword evidence="3 6" id="KW-0808">Transferase</keyword>
<dbReference type="EMBL" id="LT607752">
    <property type="protein sequence ID" value="SCG58124.1"/>
    <property type="molecule type" value="Genomic_DNA"/>
</dbReference>
<feature type="binding site" evidence="6">
    <location>
        <begin position="14"/>
        <end position="16"/>
    </location>
    <ligand>
        <name>NAD(+)</name>
        <dbReference type="ChEBI" id="CHEBI:57540"/>
    </ligand>
</feature>
<dbReference type="Pfam" id="PF14487">
    <property type="entry name" value="DarT"/>
    <property type="match status" value="1"/>
</dbReference>
<comment type="caution">
    <text evidence="6">Lacks conserved residue(s) required for the propagation of feature annotation.</text>
</comment>
<evidence type="ECO:0000256" key="1">
    <source>
        <dbReference type="ARBA" id="ARBA00022649"/>
    </source>
</evidence>
<gene>
    <name evidence="8" type="ORF">GA0070623_2586</name>
</gene>
<evidence type="ECO:0000313" key="8">
    <source>
        <dbReference type="EMBL" id="SCG58124.1"/>
    </source>
</evidence>
<evidence type="ECO:0000259" key="7">
    <source>
        <dbReference type="PROSITE" id="PS52018"/>
    </source>
</evidence>
<keyword evidence="4 6" id="KW-0548">Nucleotidyltransferase</keyword>
<evidence type="ECO:0000256" key="4">
    <source>
        <dbReference type="ARBA" id="ARBA00022695"/>
    </source>
</evidence>
<dbReference type="RefSeq" id="WP_067311111.1">
    <property type="nucleotide sequence ID" value="NZ_LRMV01000103.1"/>
</dbReference>
<dbReference type="AlphaFoldDB" id="A0A109III0"/>
<evidence type="ECO:0000256" key="6">
    <source>
        <dbReference type="PROSITE-ProRule" id="PRU01362"/>
    </source>
</evidence>
<dbReference type="InterPro" id="IPR029494">
    <property type="entry name" value="DarT"/>
</dbReference>
<evidence type="ECO:0000256" key="3">
    <source>
        <dbReference type="ARBA" id="ARBA00022679"/>
    </source>
</evidence>
<evidence type="ECO:0000313" key="9">
    <source>
        <dbReference type="Proteomes" id="UP000198226"/>
    </source>
</evidence>